<dbReference type="RefSeq" id="WP_338294378.1">
    <property type="nucleotide sequence ID" value="NZ_AP027272.1"/>
</dbReference>
<dbReference type="PANTHER" id="PTHR30441">
    <property type="entry name" value="DUF748 DOMAIN-CONTAINING PROTEIN"/>
    <property type="match status" value="1"/>
</dbReference>
<dbReference type="PANTHER" id="PTHR30441:SF8">
    <property type="entry name" value="DUF748 DOMAIN-CONTAINING PROTEIN"/>
    <property type="match status" value="1"/>
</dbReference>
<name>A0AA48I138_9ALTE</name>
<dbReference type="GO" id="GO:0090313">
    <property type="term" value="P:regulation of protein targeting to membrane"/>
    <property type="evidence" value="ECO:0007669"/>
    <property type="project" value="TreeGrafter"/>
</dbReference>
<dbReference type="GO" id="GO:0005886">
    <property type="term" value="C:plasma membrane"/>
    <property type="evidence" value="ECO:0007669"/>
    <property type="project" value="TreeGrafter"/>
</dbReference>
<evidence type="ECO:0000313" key="1">
    <source>
        <dbReference type="EMBL" id="BDX08305.1"/>
    </source>
</evidence>
<organism evidence="1 2">
    <name type="scientific">Planctobacterium marinum</name>
    <dbReference type="NCBI Taxonomy" id="1631968"/>
    <lineage>
        <taxon>Bacteria</taxon>
        <taxon>Pseudomonadati</taxon>
        <taxon>Pseudomonadota</taxon>
        <taxon>Gammaproteobacteria</taxon>
        <taxon>Alteromonadales</taxon>
        <taxon>Alteromonadaceae</taxon>
        <taxon>Planctobacterium</taxon>
    </lineage>
</organism>
<keyword evidence="2" id="KW-1185">Reference proteome</keyword>
<dbReference type="Proteomes" id="UP001333710">
    <property type="component" value="Chromosome"/>
</dbReference>
<proteinExistence type="predicted"/>
<accession>A0AA48I138</accession>
<dbReference type="InterPro" id="IPR052894">
    <property type="entry name" value="AsmA-related"/>
</dbReference>
<dbReference type="EMBL" id="AP027272">
    <property type="protein sequence ID" value="BDX08305.1"/>
    <property type="molecule type" value="Genomic_DNA"/>
</dbReference>
<dbReference type="KEGG" id="pmaw:MACH26_38260"/>
<protein>
    <recommendedName>
        <fullName evidence="3">AsmA domain-containing protein</fullName>
    </recommendedName>
</protein>
<dbReference type="AlphaFoldDB" id="A0AA48I138"/>
<evidence type="ECO:0008006" key="3">
    <source>
        <dbReference type="Google" id="ProtNLM"/>
    </source>
</evidence>
<evidence type="ECO:0000313" key="2">
    <source>
        <dbReference type="Proteomes" id="UP001333710"/>
    </source>
</evidence>
<reference evidence="1" key="1">
    <citation type="submission" date="2023-01" db="EMBL/GenBank/DDBJ databases">
        <title>Complete genome sequence of Planctobacterium marinum strain Dej080120_11.</title>
        <authorList>
            <person name="Ueki S."/>
            <person name="Maruyama F."/>
        </authorList>
    </citation>
    <scope>NUCLEOTIDE SEQUENCE</scope>
    <source>
        <strain evidence="1">Dej080120_11</strain>
    </source>
</reference>
<gene>
    <name evidence="1" type="ORF">MACH26_38260</name>
</gene>
<sequence length="561" mass="59737">MIARKNILIGLISIPLLLILVTVLAWDANWFKGQATPFLEDIESHSISFNDIEHSLLTPGKIKLNDITLAGPVAKGDIGTLIADVNVLDAFSKNIVVNEIRLLAPRIDIDMQALNDWLAIQTEKPAAEPHGKPGALPVNRIVVKKISIENANFRDTSALQQFLLDNLTLTLKNLNIAENAEIIILQDHAPITASLSIEDITAQGANLGKLSSNITATEKTINIQHFQLASQSSQLALSGTIKNPKEQADIQLGIADSKLNLADFAPLAPELPIPLQGLLSLMGNINAQGELANPQSLISNLSSELKISLDTAKSLLDIESVINSEQGEQAIKLQINDSQISMDEFQGLLKDSPVLPSGNVKLSGLLDARGILENPNSLLQTLSGNLALGLENGKLTGIDINKIVKGFKDSKESDWKDVGSFLVTGPIGILAANIFDLGSGAATSGGETLIPQLRVNGAMDNGAILFKDTALATDKYRLAFDGQVNPAQKTFKNFTFALLDKAGCADIKQTLNGAMSNPSSAIAQSLLDSAIAPISGLLKTLKNSASQCTPFYQGEVVHPGN</sequence>